<dbReference type="EMBL" id="AUSV01000020">
    <property type="protein sequence ID" value="ESP94214.1"/>
    <property type="molecule type" value="Genomic_DNA"/>
</dbReference>
<gene>
    <name evidence="2" type="ORF">PL2TA16_02351</name>
</gene>
<keyword evidence="1" id="KW-1133">Transmembrane helix</keyword>
<feature type="transmembrane region" description="Helical" evidence="1">
    <location>
        <begin position="6"/>
        <end position="29"/>
    </location>
</feature>
<protein>
    <submittedName>
        <fullName evidence="2">Uncharacterized protein</fullName>
    </submittedName>
</protein>
<feature type="transmembrane region" description="Helical" evidence="1">
    <location>
        <begin position="123"/>
        <end position="144"/>
    </location>
</feature>
<evidence type="ECO:0000313" key="2">
    <source>
        <dbReference type="EMBL" id="ESP94214.1"/>
    </source>
</evidence>
<sequence length="185" mass="20933">MTLDSHILYFLIISCEIAFWVALLSGFAVRYMFGKRKVSSVILACVPLIDLLLLMFVIYDLLNGSYATFAHGLATAYIGFTIAFGPLLVGCVDKWFSYKFSQGPSPVPTALTGWQAVLDELKLWFRCILAVLIIYVLLILIVVLVDDPAKTHAITIWFKIPVFTVLFWFIFGPVWSMVFFKRSSN</sequence>
<feature type="transmembrane region" description="Helical" evidence="1">
    <location>
        <begin position="68"/>
        <end position="92"/>
    </location>
</feature>
<reference evidence="2 3" key="1">
    <citation type="submission" date="2013-07" db="EMBL/GenBank/DDBJ databases">
        <title>Draft genome sequence of Pseudoalteromonas luteoviolacea 2ta16.</title>
        <authorList>
            <person name="Allen E.E."/>
            <person name="Azam F."/>
            <person name="Podell S."/>
        </authorList>
    </citation>
    <scope>NUCLEOTIDE SEQUENCE [LARGE SCALE GENOMIC DNA]</scope>
    <source>
        <strain evidence="2 3">2ta16</strain>
    </source>
</reference>
<feature type="transmembrane region" description="Helical" evidence="1">
    <location>
        <begin position="41"/>
        <end position="62"/>
    </location>
</feature>
<comment type="caution">
    <text evidence="2">The sequence shown here is derived from an EMBL/GenBank/DDBJ whole genome shotgun (WGS) entry which is preliminary data.</text>
</comment>
<feature type="transmembrane region" description="Helical" evidence="1">
    <location>
        <begin position="156"/>
        <end position="180"/>
    </location>
</feature>
<keyword evidence="1" id="KW-0812">Transmembrane</keyword>
<dbReference type="AlphaFoldDB" id="V4I1U7"/>
<evidence type="ECO:0000256" key="1">
    <source>
        <dbReference type="SAM" id="Phobius"/>
    </source>
</evidence>
<proteinExistence type="predicted"/>
<accession>V4I1U7</accession>
<dbReference type="Proteomes" id="UP000017820">
    <property type="component" value="Unassembled WGS sequence"/>
</dbReference>
<evidence type="ECO:0000313" key="3">
    <source>
        <dbReference type="Proteomes" id="UP000017820"/>
    </source>
</evidence>
<name>V4I1U7_PSEL2</name>
<keyword evidence="1" id="KW-0472">Membrane</keyword>
<organism evidence="2 3">
    <name type="scientific">Pseudoalteromonas luteoviolacea (strain 2ta16)</name>
    <dbReference type="NCBI Taxonomy" id="1353533"/>
    <lineage>
        <taxon>Bacteria</taxon>
        <taxon>Pseudomonadati</taxon>
        <taxon>Pseudomonadota</taxon>
        <taxon>Gammaproteobacteria</taxon>
        <taxon>Alteromonadales</taxon>
        <taxon>Pseudoalteromonadaceae</taxon>
        <taxon>Pseudoalteromonas</taxon>
    </lineage>
</organism>